<dbReference type="SMART" id="SM00841">
    <property type="entry name" value="Elong-fact-P_C"/>
    <property type="match status" value="1"/>
</dbReference>
<evidence type="ECO:0000259" key="2">
    <source>
        <dbReference type="SMART" id="SM00841"/>
    </source>
</evidence>
<reference evidence="3" key="1">
    <citation type="journal article" date="2021" name="bioRxiv">
        <title>Whole Genome Assembly and Annotation of Northern Wild Rice, Zizania palustris L., Supports a Whole Genome Duplication in the Zizania Genus.</title>
        <authorList>
            <person name="Haas M."/>
            <person name="Kono T."/>
            <person name="Macchietto M."/>
            <person name="Millas R."/>
            <person name="McGilp L."/>
            <person name="Shao M."/>
            <person name="Duquette J."/>
            <person name="Hirsch C.N."/>
            <person name="Kimball J."/>
        </authorList>
    </citation>
    <scope>NUCLEOTIDE SEQUENCE</scope>
    <source>
        <tissue evidence="3">Fresh leaf tissue</tissue>
    </source>
</reference>
<dbReference type="Pfam" id="PF09285">
    <property type="entry name" value="Elong-fact-P_C"/>
    <property type="match status" value="1"/>
</dbReference>
<proteinExistence type="predicted"/>
<evidence type="ECO:0000256" key="1">
    <source>
        <dbReference type="SAM" id="MobiDB-lite"/>
    </source>
</evidence>
<dbReference type="GO" id="GO:0005829">
    <property type="term" value="C:cytosol"/>
    <property type="evidence" value="ECO:0007669"/>
    <property type="project" value="UniProtKB-ARBA"/>
</dbReference>
<name>A0A8J6BNT7_ZIZPA</name>
<dbReference type="AlphaFoldDB" id="A0A8J6BNT7"/>
<feature type="domain" description="Elongation factor P C-terminal" evidence="2">
    <location>
        <begin position="27"/>
        <end position="70"/>
    </location>
</feature>
<sequence length="71" mass="7504">MATVAMVGYRDDGDRVDGKRGGKREGQGDSAQGGTKPATVETGVVFTVPPFVNVGDDILIDSITGQYMNRE</sequence>
<gene>
    <name evidence="3" type="ORF">GUJ93_ZPchr0011g26924</name>
</gene>
<reference evidence="3" key="2">
    <citation type="submission" date="2021-02" db="EMBL/GenBank/DDBJ databases">
        <authorList>
            <person name="Kimball J.A."/>
            <person name="Haas M.W."/>
            <person name="Macchietto M."/>
            <person name="Kono T."/>
            <person name="Duquette J."/>
            <person name="Shao M."/>
        </authorList>
    </citation>
    <scope>NUCLEOTIDE SEQUENCE</scope>
    <source>
        <tissue evidence="3">Fresh leaf tissue</tissue>
    </source>
</reference>
<dbReference type="OrthoDB" id="7025426at2759"/>
<dbReference type="EMBL" id="JAAALK010000081">
    <property type="protein sequence ID" value="KAG8088796.1"/>
    <property type="molecule type" value="Genomic_DNA"/>
</dbReference>
<accession>A0A8J6BNT7</accession>
<comment type="caution">
    <text evidence="3">The sequence shown here is derived from an EMBL/GenBank/DDBJ whole genome shotgun (WGS) entry which is preliminary data.</text>
</comment>
<dbReference type="PANTHER" id="PTHR30053:SF12">
    <property type="entry name" value="ELONGATION FACTOR P (EF-P) FAMILY PROTEIN"/>
    <property type="match status" value="1"/>
</dbReference>
<protein>
    <recommendedName>
        <fullName evidence="2">Elongation factor P C-terminal domain-containing protein</fullName>
    </recommendedName>
</protein>
<evidence type="ECO:0000313" key="4">
    <source>
        <dbReference type="Proteomes" id="UP000729402"/>
    </source>
</evidence>
<dbReference type="InterPro" id="IPR020599">
    <property type="entry name" value="Transl_elong_fac_P/YeiP"/>
</dbReference>
<dbReference type="FunFam" id="2.40.50.140:FF:000004">
    <property type="entry name" value="Elongation factor P"/>
    <property type="match status" value="1"/>
</dbReference>
<feature type="region of interest" description="Disordered" evidence="1">
    <location>
        <begin position="1"/>
        <end position="38"/>
    </location>
</feature>
<organism evidence="3 4">
    <name type="scientific">Zizania palustris</name>
    <name type="common">Northern wild rice</name>
    <dbReference type="NCBI Taxonomy" id="103762"/>
    <lineage>
        <taxon>Eukaryota</taxon>
        <taxon>Viridiplantae</taxon>
        <taxon>Streptophyta</taxon>
        <taxon>Embryophyta</taxon>
        <taxon>Tracheophyta</taxon>
        <taxon>Spermatophyta</taxon>
        <taxon>Magnoliopsida</taxon>
        <taxon>Liliopsida</taxon>
        <taxon>Poales</taxon>
        <taxon>Poaceae</taxon>
        <taxon>BOP clade</taxon>
        <taxon>Oryzoideae</taxon>
        <taxon>Oryzeae</taxon>
        <taxon>Zizaniinae</taxon>
        <taxon>Zizania</taxon>
    </lineage>
</organism>
<dbReference type="Proteomes" id="UP000729402">
    <property type="component" value="Unassembled WGS sequence"/>
</dbReference>
<dbReference type="GO" id="GO:0003746">
    <property type="term" value="F:translation elongation factor activity"/>
    <property type="evidence" value="ECO:0007669"/>
    <property type="project" value="TreeGrafter"/>
</dbReference>
<evidence type="ECO:0000313" key="3">
    <source>
        <dbReference type="EMBL" id="KAG8088796.1"/>
    </source>
</evidence>
<keyword evidence="4" id="KW-1185">Reference proteome</keyword>
<feature type="compositionally biased region" description="Basic and acidic residues" evidence="1">
    <location>
        <begin position="9"/>
        <end position="27"/>
    </location>
</feature>
<dbReference type="InterPro" id="IPR015365">
    <property type="entry name" value="Elong-fact-P_C"/>
</dbReference>
<dbReference type="GO" id="GO:0043043">
    <property type="term" value="P:peptide biosynthetic process"/>
    <property type="evidence" value="ECO:0007669"/>
    <property type="project" value="InterPro"/>
</dbReference>
<dbReference type="PANTHER" id="PTHR30053">
    <property type="entry name" value="ELONGATION FACTOR P"/>
    <property type="match status" value="1"/>
</dbReference>